<evidence type="ECO:0000256" key="5">
    <source>
        <dbReference type="ARBA" id="ARBA00022927"/>
    </source>
</evidence>
<organism evidence="10 11">
    <name type="scientific">Alkaliphilus metalliredigens (strain QYMF)</name>
    <dbReference type="NCBI Taxonomy" id="293826"/>
    <lineage>
        <taxon>Bacteria</taxon>
        <taxon>Bacillati</taxon>
        <taxon>Bacillota</taxon>
        <taxon>Clostridia</taxon>
        <taxon>Peptostreptococcales</taxon>
        <taxon>Natronincolaceae</taxon>
        <taxon>Alkaliphilus</taxon>
    </lineage>
</organism>
<evidence type="ECO:0000256" key="6">
    <source>
        <dbReference type="ARBA" id="ARBA00022989"/>
    </source>
</evidence>
<dbReference type="EMBL" id="CP000724">
    <property type="protein sequence ID" value="ABR47215.1"/>
    <property type="molecule type" value="Genomic_DNA"/>
</dbReference>
<dbReference type="AlphaFoldDB" id="A6TLZ7"/>
<dbReference type="Pfam" id="PF02416">
    <property type="entry name" value="TatA_B_E"/>
    <property type="match status" value="1"/>
</dbReference>
<evidence type="ECO:0000256" key="9">
    <source>
        <dbReference type="HAMAP-Rule" id="MF_00236"/>
    </source>
</evidence>
<dbReference type="NCBIfam" id="TIGR01411">
    <property type="entry name" value="tatAE"/>
    <property type="match status" value="1"/>
</dbReference>
<dbReference type="PANTHER" id="PTHR42982:SF1">
    <property type="entry name" value="SEC-INDEPENDENT PROTEIN TRANSLOCASE PROTEIN TATA"/>
    <property type="match status" value="1"/>
</dbReference>
<keyword evidence="3 9" id="KW-1003">Cell membrane</keyword>
<dbReference type="GO" id="GO:0043953">
    <property type="term" value="P:protein transport by the Tat complex"/>
    <property type="evidence" value="ECO:0007669"/>
    <property type="project" value="UniProtKB-UniRule"/>
</dbReference>
<dbReference type="InterPro" id="IPR003369">
    <property type="entry name" value="TatA/B/E"/>
</dbReference>
<keyword evidence="5 9" id="KW-0653">Protein transport</keyword>
<proteinExistence type="inferred from homology"/>
<keyword evidence="2 9" id="KW-0813">Transport</keyword>
<dbReference type="OrthoDB" id="9800908at2"/>
<evidence type="ECO:0000256" key="4">
    <source>
        <dbReference type="ARBA" id="ARBA00022692"/>
    </source>
</evidence>
<dbReference type="Gene3D" id="1.20.5.3310">
    <property type="match status" value="1"/>
</dbReference>
<evidence type="ECO:0000256" key="2">
    <source>
        <dbReference type="ARBA" id="ARBA00022448"/>
    </source>
</evidence>
<protein>
    <recommendedName>
        <fullName evidence="9">Sec-independent protein translocase protein TatA</fullName>
    </recommendedName>
</protein>
<dbReference type="PANTHER" id="PTHR42982">
    <property type="entry name" value="SEC-INDEPENDENT PROTEIN TRANSLOCASE PROTEIN TATA"/>
    <property type="match status" value="1"/>
</dbReference>
<comment type="subcellular location">
    <subcellularLocation>
        <location evidence="1 9">Cell membrane</location>
        <topology evidence="1 9">Single-pass membrane protein</topology>
    </subcellularLocation>
</comment>
<accession>A6TLZ7</accession>
<comment type="function">
    <text evidence="9">Part of the twin-arginine translocation (Tat) system that transports large folded proteins containing a characteristic twin-arginine motif in their signal peptide across membranes. TatA could form the protein-conducting channel of the Tat system.</text>
</comment>
<keyword evidence="6 9" id="KW-1133">Transmembrane helix</keyword>
<dbReference type="GO" id="GO:0008320">
    <property type="term" value="F:protein transmembrane transporter activity"/>
    <property type="evidence" value="ECO:0007669"/>
    <property type="project" value="UniProtKB-UniRule"/>
</dbReference>
<comment type="subunit">
    <text evidence="9">Forms a complex with TatC.</text>
</comment>
<dbReference type="KEGG" id="amt:Amet_0998"/>
<dbReference type="InterPro" id="IPR006312">
    <property type="entry name" value="TatA/E"/>
</dbReference>
<keyword evidence="4 9" id="KW-0812">Transmembrane</keyword>
<keyword evidence="7 9" id="KW-0811">Translocation</keyword>
<evidence type="ECO:0000256" key="1">
    <source>
        <dbReference type="ARBA" id="ARBA00004162"/>
    </source>
</evidence>
<dbReference type="NCBIfam" id="NF011430">
    <property type="entry name" value="PRK14861.1"/>
    <property type="match status" value="1"/>
</dbReference>
<comment type="similarity">
    <text evidence="9">Belongs to the TatA/E family.</text>
</comment>
<reference evidence="11" key="1">
    <citation type="journal article" date="2016" name="Genome Announc.">
        <title>Complete genome sequence of Alkaliphilus metalliredigens strain QYMF, an alkaliphilic and metal-reducing bacterium isolated from borax-contaminated leachate ponds.</title>
        <authorList>
            <person name="Hwang C."/>
            <person name="Copeland A."/>
            <person name="Lucas S."/>
            <person name="Lapidus A."/>
            <person name="Barry K."/>
            <person name="Detter J.C."/>
            <person name="Glavina Del Rio T."/>
            <person name="Hammon N."/>
            <person name="Israni S."/>
            <person name="Dalin E."/>
            <person name="Tice H."/>
            <person name="Pitluck S."/>
            <person name="Chertkov O."/>
            <person name="Brettin T."/>
            <person name="Bruce D."/>
            <person name="Han C."/>
            <person name="Schmutz J."/>
            <person name="Larimer F."/>
            <person name="Land M.L."/>
            <person name="Hauser L."/>
            <person name="Kyrpides N."/>
            <person name="Mikhailova N."/>
            <person name="Ye Q."/>
            <person name="Zhou J."/>
            <person name="Richardson P."/>
            <person name="Fields M.W."/>
        </authorList>
    </citation>
    <scope>NUCLEOTIDE SEQUENCE [LARGE SCALE GENOMIC DNA]</scope>
    <source>
        <strain evidence="11">QYMF</strain>
    </source>
</reference>
<sequence>MFGKLGMPELVVILVIALVIFGPAKLPEIGKAFGRGISEFKSHAKKISEDVDEDEK</sequence>
<gene>
    <name evidence="9" type="primary">tatA</name>
    <name evidence="10" type="ordered locus">Amet_0998</name>
</gene>
<dbReference type="STRING" id="293826.Amet_0998"/>
<dbReference type="RefSeq" id="WP_012062257.1">
    <property type="nucleotide sequence ID" value="NC_009633.1"/>
</dbReference>
<dbReference type="PRINTS" id="PR01506">
    <property type="entry name" value="TATBPROTEIN"/>
</dbReference>
<dbReference type="Proteomes" id="UP000001572">
    <property type="component" value="Chromosome"/>
</dbReference>
<name>A6TLZ7_ALKMQ</name>
<evidence type="ECO:0000313" key="10">
    <source>
        <dbReference type="EMBL" id="ABR47215.1"/>
    </source>
</evidence>
<evidence type="ECO:0000256" key="7">
    <source>
        <dbReference type="ARBA" id="ARBA00023010"/>
    </source>
</evidence>
<evidence type="ECO:0000313" key="11">
    <source>
        <dbReference type="Proteomes" id="UP000001572"/>
    </source>
</evidence>
<dbReference type="eggNOG" id="COG1826">
    <property type="taxonomic scope" value="Bacteria"/>
</dbReference>
<evidence type="ECO:0000256" key="8">
    <source>
        <dbReference type="ARBA" id="ARBA00023136"/>
    </source>
</evidence>
<evidence type="ECO:0000256" key="3">
    <source>
        <dbReference type="ARBA" id="ARBA00022475"/>
    </source>
</evidence>
<dbReference type="HAMAP" id="MF_00236">
    <property type="entry name" value="TatA_E"/>
    <property type="match status" value="1"/>
</dbReference>
<keyword evidence="8 9" id="KW-0472">Membrane</keyword>
<keyword evidence="11" id="KW-1185">Reference proteome</keyword>
<dbReference type="GO" id="GO:0033281">
    <property type="term" value="C:TAT protein transport complex"/>
    <property type="evidence" value="ECO:0007669"/>
    <property type="project" value="UniProtKB-UniRule"/>
</dbReference>
<dbReference type="HOGENOM" id="CLU_086034_6_0_9"/>